<accession>A0A1H0P0V2</accession>
<dbReference type="STRING" id="94869.SAMN04488529_1011025"/>
<organism evidence="1 2">
    <name type="scientific">Clostridium gasigenes</name>
    <dbReference type="NCBI Taxonomy" id="94869"/>
    <lineage>
        <taxon>Bacteria</taxon>
        <taxon>Bacillati</taxon>
        <taxon>Bacillota</taxon>
        <taxon>Clostridia</taxon>
        <taxon>Eubacteriales</taxon>
        <taxon>Clostridiaceae</taxon>
        <taxon>Clostridium</taxon>
    </lineage>
</organism>
<dbReference type="AlphaFoldDB" id="A0A1H0P0V2"/>
<protein>
    <submittedName>
        <fullName evidence="1">Nuclease-related domain-containing protein</fullName>
    </submittedName>
</protein>
<dbReference type="EMBL" id="FNJM01000001">
    <property type="protein sequence ID" value="SDO98335.1"/>
    <property type="molecule type" value="Genomic_DNA"/>
</dbReference>
<reference evidence="1 2" key="1">
    <citation type="submission" date="2016-10" db="EMBL/GenBank/DDBJ databases">
        <authorList>
            <person name="de Groot N.N."/>
        </authorList>
    </citation>
    <scope>NUCLEOTIDE SEQUENCE [LARGE SCALE GENOMIC DNA]</scope>
    <source>
        <strain evidence="1 2">DSM 12272</strain>
    </source>
</reference>
<dbReference type="OrthoDB" id="9813328at2"/>
<name>A0A1H0P0V2_9CLOT</name>
<keyword evidence="2" id="KW-1185">Reference proteome</keyword>
<evidence type="ECO:0000313" key="1">
    <source>
        <dbReference type="EMBL" id="SDO98335.1"/>
    </source>
</evidence>
<dbReference type="PROSITE" id="PS50965">
    <property type="entry name" value="NERD"/>
    <property type="match status" value="1"/>
</dbReference>
<proteinExistence type="predicted"/>
<dbReference type="Proteomes" id="UP000198597">
    <property type="component" value="Unassembled WGS sequence"/>
</dbReference>
<evidence type="ECO:0000313" key="2">
    <source>
        <dbReference type="Proteomes" id="UP000198597"/>
    </source>
</evidence>
<sequence length="205" mass="24031">MEIVMVIILFIIIMILKVFEPNIKGYIGESQVNSVLAKIDEYEVLHDIMLKTETGTTQIDHVLIGRKGVFVIETKNYDGWIFGDEKSKYWTQTIYKKKSRFFNPIRQNYGHVKAIEKIIDEKYKDSLHSVIVFGYRCKLKKLTVITPVIYLNDLKKFILKFGNDIKLTSEDISYVYKTLSNANITDKKLRRDHVKMVKAKSRDNR</sequence>
<gene>
    <name evidence="1" type="ORF">SAMN04488529_1011025</name>
</gene>
<dbReference type="Pfam" id="PF08378">
    <property type="entry name" value="NERD"/>
    <property type="match status" value="1"/>
</dbReference>
<dbReference type="InterPro" id="IPR011528">
    <property type="entry name" value="NERD"/>
</dbReference>
<dbReference type="RefSeq" id="WP_089966444.1">
    <property type="nucleotide sequence ID" value="NZ_FNJM01000001.1"/>
</dbReference>